<dbReference type="InterPro" id="IPR024607">
    <property type="entry name" value="Sulfatase_CS"/>
</dbReference>
<gene>
    <name evidence="6" type="ORF">SAMN04488116_2018</name>
</gene>
<protein>
    <submittedName>
        <fullName evidence="6">Arylsulfatase</fullName>
    </submittedName>
</protein>
<evidence type="ECO:0000256" key="1">
    <source>
        <dbReference type="ARBA" id="ARBA00008779"/>
    </source>
</evidence>
<name>A0A1M5LPE3_9FLAO</name>
<keyword evidence="3" id="KW-0378">Hydrolase</keyword>
<keyword evidence="7" id="KW-1185">Reference proteome</keyword>
<dbReference type="PANTHER" id="PTHR42693">
    <property type="entry name" value="ARYLSULFATASE FAMILY MEMBER"/>
    <property type="match status" value="1"/>
</dbReference>
<dbReference type="Gene3D" id="3.40.720.10">
    <property type="entry name" value="Alkaline Phosphatase, subunit A"/>
    <property type="match status" value="1"/>
</dbReference>
<dbReference type="PANTHER" id="PTHR42693:SF53">
    <property type="entry name" value="ENDO-4-O-SULFATASE"/>
    <property type="match status" value="1"/>
</dbReference>
<evidence type="ECO:0000313" key="6">
    <source>
        <dbReference type="EMBL" id="SHG66918.1"/>
    </source>
</evidence>
<evidence type="ECO:0000259" key="5">
    <source>
        <dbReference type="Pfam" id="PF00884"/>
    </source>
</evidence>
<keyword evidence="4" id="KW-0106">Calcium</keyword>
<accession>A0A1M5LPE3</accession>
<dbReference type="AlphaFoldDB" id="A0A1M5LPE3"/>
<dbReference type="GO" id="GO:0004065">
    <property type="term" value="F:arylsulfatase activity"/>
    <property type="evidence" value="ECO:0007669"/>
    <property type="project" value="TreeGrafter"/>
</dbReference>
<dbReference type="RefSeq" id="WP_073179077.1">
    <property type="nucleotide sequence ID" value="NZ_FQWL01000003.1"/>
</dbReference>
<evidence type="ECO:0000256" key="4">
    <source>
        <dbReference type="ARBA" id="ARBA00022837"/>
    </source>
</evidence>
<organism evidence="6 7">
    <name type="scientific">Flagellimonas flava</name>
    <dbReference type="NCBI Taxonomy" id="570519"/>
    <lineage>
        <taxon>Bacteria</taxon>
        <taxon>Pseudomonadati</taxon>
        <taxon>Bacteroidota</taxon>
        <taxon>Flavobacteriia</taxon>
        <taxon>Flavobacteriales</taxon>
        <taxon>Flavobacteriaceae</taxon>
        <taxon>Flagellimonas</taxon>
    </lineage>
</organism>
<dbReference type="Pfam" id="PF00884">
    <property type="entry name" value="Sulfatase"/>
    <property type="match status" value="1"/>
</dbReference>
<dbReference type="OrthoDB" id="9765065at2"/>
<evidence type="ECO:0000256" key="3">
    <source>
        <dbReference type="ARBA" id="ARBA00022801"/>
    </source>
</evidence>
<dbReference type="CDD" id="cd16145">
    <property type="entry name" value="ARS_like"/>
    <property type="match status" value="1"/>
</dbReference>
<dbReference type="STRING" id="570519.SAMN04488116_2018"/>
<evidence type="ECO:0000256" key="2">
    <source>
        <dbReference type="ARBA" id="ARBA00022723"/>
    </source>
</evidence>
<dbReference type="PROSITE" id="PS00523">
    <property type="entry name" value="SULFATASE_1"/>
    <property type="match status" value="1"/>
</dbReference>
<sequence length="511" mass="57614">MIRKISTLSVLIGFLLIGLESIAQEGNYKPNIVYFLADDLGYGEVGVYSQEKIKTPHMDALAKSGMRFTQHYSGAPVCAPARYILLTGKHAGHAYIRGNDEWDERGDVWNYEKAVADPSLEGQRPIPTNTVTLAKKLKEANYVTGIFGKWGLGGPGTEGVPTKQGFDQFYGYNCQRQAHTLYPNHLWENEQKIMLNNALIPPHTPLQSDADPNVENSYSDFIQKDYAPQLIHEKALEFVETHKDSAFFLYYASPLPHLPLQVPKQDVDVYREVLGSEKPYTGDQGYFPNQHPRAAYAAMITYLDNQLGELVGKLKELGLYENTLIIFSSDNGPTYTGGVDFDFFESSKPFGNGAGRTKGNVYEGGIRVPMIASWPGKIKEGSTSYHISSFYDVLPTLCDITKIEIPEAIDGMSFKPTLFGEEQPKHHYLYWEFPSYKGQQAVRMGKWKGIRKNIFEGNLSIELYDLETDVLEEVDVSRKHPDVVERIAAIMQREHVPAENPKFRFKELGDK</sequence>
<dbReference type="InterPro" id="IPR050738">
    <property type="entry name" value="Sulfatase"/>
</dbReference>
<dbReference type="InterPro" id="IPR017850">
    <property type="entry name" value="Alkaline_phosphatase_core_sf"/>
</dbReference>
<dbReference type="EMBL" id="FQWL01000003">
    <property type="protein sequence ID" value="SHG66918.1"/>
    <property type="molecule type" value="Genomic_DNA"/>
</dbReference>
<dbReference type="Gene3D" id="3.30.1120.10">
    <property type="match status" value="1"/>
</dbReference>
<proteinExistence type="inferred from homology"/>
<reference evidence="7" key="1">
    <citation type="submission" date="2016-11" db="EMBL/GenBank/DDBJ databases">
        <authorList>
            <person name="Varghese N."/>
            <person name="Submissions S."/>
        </authorList>
    </citation>
    <scope>NUCLEOTIDE SEQUENCE [LARGE SCALE GENOMIC DNA]</scope>
    <source>
        <strain evidence="7">DSM 22638</strain>
    </source>
</reference>
<dbReference type="InterPro" id="IPR000917">
    <property type="entry name" value="Sulfatase_N"/>
</dbReference>
<evidence type="ECO:0000313" key="7">
    <source>
        <dbReference type="Proteomes" id="UP000184532"/>
    </source>
</evidence>
<feature type="domain" description="Sulfatase N-terminal" evidence="5">
    <location>
        <begin position="30"/>
        <end position="402"/>
    </location>
</feature>
<comment type="similarity">
    <text evidence="1">Belongs to the sulfatase family.</text>
</comment>
<dbReference type="GO" id="GO:0046872">
    <property type="term" value="F:metal ion binding"/>
    <property type="evidence" value="ECO:0007669"/>
    <property type="project" value="UniProtKB-KW"/>
</dbReference>
<dbReference type="SUPFAM" id="SSF53649">
    <property type="entry name" value="Alkaline phosphatase-like"/>
    <property type="match status" value="1"/>
</dbReference>
<keyword evidence="2" id="KW-0479">Metal-binding</keyword>
<dbReference type="Proteomes" id="UP000184532">
    <property type="component" value="Unassembled WGS sequence"/>
</dbReference>